<dbReference type="SUPFAM" id="SSF46785">
    <property type="entry name" value="Winged helix' DNA-binding domain"/>
    <property type="match status" value="1"/>
</dbReference>
<dbReference type="PANTHER" id="PTHR18964:SF149">
    <property type="entry name" value="BIFUNCTIONAL UDP-N-ACETYLGLUCOSAMINE 2-EPIMERASE_N-ACETYLMANNOSAMINE KINASE"/>
    <property type="match status" value="1"/>
</dbReference>
<dbReference type="Gene3D" id="3.30.420.40">
    <property type="match status" value="2"/>
</dbReference>
<reference evidence="2 3" key="1">
    <citation type="submission" date="2018-06" db="EMBL/GenBank/DDBJ databases">
        <title>Extensive metabolic versatility and redundancy in microbially diverse, dynamic hydrothermal sediments.</title>
        <authorList>
            <person name="Dombrowski N."/>
            <person name="Teske A."/>
            <person name="Baker B.J."/>
        </authorList>
    </citation>
    <scope>NUCLEOTIDE SEQUENCE [LARGE SCALE GENOMIC DNA]</scope>
    <source>
        <strain evidence="2">B7_G13</strain>
    </source>
</reference>
<dbReference type="PANTHER" id="PTHR18964">
    <property type="entry name" value="ROK (REPRESSOR, ORF, KINASE) FAMILY"/>
    <property type="match status" value="1"/>
</dbReference>
<dbReference type="InterPro" id="IPR036388">
    <property type="entry name" value="WH-like_DNA-bd_sf"/>
</dbReference>
<dbReference type="EMBL" id="QMPY01000014">
    <property type="protein sequence ID" value="RLE08639.1"/>
    <property type="molecule type" value="Genomic_DNA"/>
</dbReference>
<name>A0A662D6S6_UNCAE</name>
<dbReference type="InterPro" id="IPR000600">
    <property type="entry name" value="ROK"/>
</dbReference>
<dbReference type="AlphaFoldDB" id="A0A662D6S6"/>
<proteinExistence type="inferred from homology"/>
<dbReference type="Pfam" id="PF00480">
    <property type="entry name" value="ROK"/>
    <property type="match status" value="1"/>
</dbReference>
<evidence type="ECO:0000313" key="2">
    <source>
        <dbReference type="EMBL" id="RLE08639.1"/>
    </source>
</evidence>
<evidence type="ECO:0000256" key="1">
    <source>
        <dbReference type="ARBA" id="ARBA00006479"/>
    </source>
</evidence>
<dbReference type="InterPro" id="IPR043129">
    <property type="entry name" value="ATPase_NBD"/>
</dbReference>
<dbReference type="Proteomes" id="UP000277457">
    <property type="component" value="Unassembled WGS sequence"/>
</dbReference>
<dbReference type="InterPro" id="IPR036390">
    <property type="entry name" value="WH_DNA-bd_sf"/>
</dbReference>
<dbReference type="Gene3D" id="1.10.10.10">
    <property type="entry name" value="Winged helix-like DNA-binding domain superfamily/Winged helix DNA-binding domain"/>
    <property type="match status" value="1"/>
</dbReference>
<dbReference type="SUPFAM" id="SSF53067">
    <property type="entry name" value="Actin-like ATPase domain"/>
    <property type="match status" value="1"/>
</dbReference>
<comment type="similarity">
    <text evidence="1">Belongs to the ROK (NagC/XylR) family.</text>
</comment>
<gene>
    <name evidence="2" type="ORF">DRZ78_00710</name>
</gene>
<comment type="caution">
    <text evidence="2">The sequence shown here is derived from an EMBL/GenBank/DDBJ whole genome shotgun (WGS) entry which is preliminary data.</text>
</comment>
<organism evidence="2 3">
    <name type="scientific">Aerophobetes bacterium</name>
    <dbReference type="NCBI Taxonomy" id="2030807"/>
    <lineage>
        <taxon>Bacteria</taxon>
        <taxon>Candidatus Aerophobota</taxon>
    </lineage>
</organism>
<protein>
    <submittedName>
        <fullName evidence="2">ROK family transcriptional regulator</fullName>
    </submittedName>
</protein>
<dbReference type="CDD" id="cd24071">
    <property type="entry name" value="ASKHA_ATPase_ROK_Lmo0178-like"/>
    <property type="match status" value="1"/>
</dbReference>
<evidence type="ECO:0000313" key="3">
    <source>
        <dbReference type="Proteomes" id="UP000277457"/>
    </source>
</evidence>
<sequence length="429" mass="46790">MCNKNIWERKMDNIRRGNKQLIKELNRLLVVNAILNYEPVSRTKVAKLTELSLSTVSNIVASLIKKGVVQEIGEEKSNGGRRPIMLKLNPEVGLVIGMKIGLDGIVAALVNLKGTVLHQIARPVLTNEDEVVVIESVANVIRSLIKEACVDFGRIIGCGIGVSGLVDSRRGILLHSAILKWENIQFKKLLRREFNIPIFVDKDVNALALGEKRYGAARGTSNFVCVTVGTGIGAGIVVDGKIYHGNLGSAGELGHMVIDKNGPLCYCGKHGCLETLSSDRFIIEEAKKALIQGKKTLIRRLLGDNDLGKLSASTVLQAAHKEDPVAKNIFKQAGENLGIGISNLISIVDPEAILIGGKGTEAKDLILSPMRKAIKENSPLRRNIKILFPELGEDGWVIGAAELVLKEIFRLPIFKFRKGERIKSAAQWV</sequence>
<dbReference type="PROSITE" id="PS01125">
    <property type="entry name" value="ROK"/>
    <property type="match status" value="1"/>
</dbReference>
<accession>A0A662D6S6</accession>
<dbReference type="InterPro" id="IPR049874">
    <property type="entry name" value="ROK_cs"/>
</dbReference>